<keyword evidence="2" id="KW-1185">Reference proteome</keyword>
<dbReference type="HOGENOM" id="CLU_3395026_0_0_10"/>
<dbReference type="AlphaFoldDB" id="I9FAF5"/>
<accession>I9FAF5</accession>
<sequence length="31" mass="3793">MDKLLITDICFIISKYMLIWKYNVTHEYIIA</sequence>
<evidence type="ECO:0000313" key="2">
    <source>
        <dbReference type="Proteomes" id="UP000005974"/>
    </source>
</evidence>
<proteinExistence type="predicted"/>
<reference evidence="1 2" key="1">
    <citation type="submission" date="2012-02" db="EMBL/GenBank/DDBJ databases">
        <title>The Genome Sequence of Bacteroides dorei CL02T12C06.</title>
        <authorList>
            <consortium name="The Broad Institute Genome Sequencing Platform"/>
            <person name="Earl A."/>
            <person name="Ward D."/>
            <person name="Feldgarden M."/>
            <person name="Gevers D."/>
            <person name="Zitomersky N.L."/>
            <person name="Coyne M.J."/>
            <person name="Comstock L.E."/>
            <person name="Young S.K."/>
            <person name="Zeng Q."/>
            <person name="Gargeya S."/>
            <person name="Fitzgerald M."/>
            <person name="Haas B."/>
            <person name="Abouelleil A."/>
            <person name="Alvarado L."/>
            <person name="Arachchi H.M."/>
            <person name="Berlin A."/>
            <person name="Chapman S.B."/>
            <person name="Gearin G."/>
            <person name="Goldberg J."/>
            <person name="Griggs A."/>
            <person name="Gujja S."/>
            <person name="Hansen M."/>
            <person name="Heiman D."/>
            <person name="Howarth C."/>
            <person name="Larimer J."/>
            <person name="Lui A."/>
            <person name="MacDonald P.J.P."/>
            <person name="McCowen C."/>
            <person name="Montmayeur A."/>
            <person name="Murphy C."/>
            <person name="Neiman D."/>
            <person name="Pearson M."/>
            <person name="Priest M."/>
            <person name="Roberts A."/>
            <person name="Saif S."/>
            <person name="Shea T."/>
            <person name="Sisk P."/>
            <person name="Stolte C."/>
            <person name="Sykes S."/>
            <person name="Wortman J."/>
            <person name="Nusbaum C."/>
            <person name="Birren B."/>
        </authorList>
    </citation>
    <scope>NUCLEOTIDE SEQUENCE [LARGE SCALE GENOMIC DNA]</scope>
    <source>
        <strain evidence="1 2">CL02T12C06</strain>
    </source>
</reference>
<gene>
    <name evidence="1" type="ORF">HMPREF1064_03569</name>
</gene>
<dbReference type="EMBL" id="AGXJ01000065">
    <property type="protein sequence ID" value="EIY30164.1"/>
    <property type="molecule type" value="Genomic_DNA"/>
</dbReference>
<organism evidence="1 2">
    <name type="scientific">Phocaeicola dorei CL02T12C06</name>
    <dbReference type="NCBI Taxonomy" id="997876"/>
    <lineage>
        <taxon>Bacteria</taxon>
        <taxon>Pseudomonadati</taxon>
        <taxon>Bacteroidota</taxon>
        <taxon>Bacteroidia</taxon>
        <taxon>Bacteroidales</taxon>
        <taxon>Bacteroidaceae</taxon>
        <taxon>Phocaeicola</taxon>
    </lineage>
</organism>
<comment type="caution">
    <text evidence="1">The sequence shown here is derived from an EMBL/GenBank/DDBJ whole genome shotgun (WGS) entry which is preliminary data.</text>
</comment>
<protein>
    <submittedName>
        <fullName evidence="1">Uncharacterized protein</fullName>
    </submittedName>
</protein>
<dbReference type="Proteomes" id="UP000005974">
    <property type="component" value="Unassembled WGS sequence"/>
</dbReference>
<name>I9FAF5_9BACT</name>
<evidence type="ECO:0000313" key="1">
    <source>
        <dbReference type="EMBL" id="EIY30164.1"/>
    </source>
</evidence>